<feature type="non-terminal residue" evidence="3">
    <location>
        <position position="1"/>
    </location>
</feature>
<dbReference type="PANTHER" id="PTHR31044">
    <property type="entry name" value="BETA-1,3 GLUCANASE"/>
    <property type="match status" value="1"/>
</dbReference>
<evidence type="ECO:0000313" key="3">
    <source>
        <dbReference type="EMBL" id="EYU31749.1"/>
    </source>
</evidence>
<reference evidence="3 4" key="1">
    <citation type="journal article" date="2013" name="Proc. Natl. Acad. Sci. U.S.A.">
        <title>Fine-scale variation in meiotic recombination in Mimulus inferred from population shotgun sequencing.</title>
        <authorList>
            <person name="Hellsten U."/>
            <person name="Wright K.M."/>
            <person name="Jenkins J."/>
            <person name="Shu S."/>
            <person name="Yuan Y."/>
            <person name="Wessler S.R."/>
            <person name="Schmutz J."/>
            <person name="Willis J.H."/>
            <person name="Rokhsar D.S."/>
        </authorList>
    </citation>
    <scope>NUCLEOTIDE SEQUENCE [LARGE SCALE GENOMIC DNA]</scope>
    <source>
        <strain evidence="4">cv. DUN x IM62</strain>
    </source>
</reference>
<evidence type="ECO:0000313" key="4">
    <source>
        <dbReference type="Proteomes" id="UP000030748"/>
    </source>
</evidence>
<accession>A0A022QVY9</accession>
<organism evidence="3 4">
    <name type="scientific">Erythranthe guttata</name>
    <name type="common">Yellow monkey flower</name>
    <name type="synonym">Mimulus guttatus</name>
    <dbReference type="NCBI Taxonomy" id="4155"/>
    <lineage>
        <taxon>Eukaryota</taxon>
        <taxon>Viridiplantae</taxon>
        <taxon>Streptophyta</taxon>
        <taxon>Embryophyta</taxon>
        <taxon>Tracheophyta</taxon>
        <taxon>Spermatophyta</taxon>
        <taxon>Magnoliopsida</taxon>
        <taxon>eudicotyledons</taxon>
        <taxon>Gunneridae</taxon>
        <taxon>Pentapetalae</taxon>
        <taxon>asterids</taxon>
        <taxon>lamiids</taxon>
        <taxon>Lamiales</taxon>
        <taxon>Phrymaceae</taxon>
        <taxon>Erythranthe</taxon>
    </lineage>
</organism>
<sequence>TNFEPNGEKVLANSWCISNIQASQDSLLGFINYGCGVVDCSAIQPGGLCYDPNTITSHANYVLNLIYVKNRTCDWHVGMVVQIDPSYGNCKYP</sequence>
<protein>
    <recommendedName>
        <fullName evidence="2">X8 domain-containing protein</fullName>
    </recommendedName>
</protein>
<dbReference type="STRING" id="4155.A0A022QVY9"/>
<dbReference type="Pfam" id="PF07983">
    <property type="entry name" value="X8"/>
    <property type="match status" value="1"/>
</dbReference>
<dbReference type="SMART" id="SM00768">
    <property type="entry name" value="X8"/>
    <property type="match status" value="1"/>
</dbReference>
<evidence type="ECO:0000259" key="2">
    <source>
        <dbReference type="SMART" id="SM00768"/>
    </source>
</evidence>
<name>A0A022QVY9_ERYGU</name>
<dbReference type="Proteomes" id="UP000030748">
    <property type="component" value="Unassembled WGS sequence"/>
</dbReference>
<dbReference type="PANTHER" id="PTHR31044:SF52">
    <property type="entry name" value="OS01G0631500 PROTEIN"/>
    <property type="match status" value="1"/>
</dbReference>
<dbReference type="AlphaFoldDB" id="A0A022QVY9"/>
<keyword evidence="1" id="KW-0732">Signal</keyword>
<feature type="domain" description="X8" evidence="2">
    <location>
        <begin position="14"/>
        <end position="92"/>
    </location>
</feature>
<dbReference type="GO" id="GO:0009506">
    <property type="term" value="C:plasmodesma"/>
    <property type="evidence" value="ECO:0007669"/>
    <property type="project" value="UniProtKB-ARBA"/>
</dbReference>
<dbReference type="InterPro" id="IPR012946">
    <property type="entry name" value="X8"/>
</dbReference>
<keyword evidence="4" id="KW-1185">Reference proteome</keyword>
<proteinExistence type="predicted"/>
<dbReference type="InterPro" id="IPR044788">
    <property type="entry name" value="X8_dom_prot"/>
</dbReference>
<gene>
    <name evidence="3" type="ORF">MIMGU_mgv1a022904mg</name>
</gene>
<dbReference type="EMBL" id="KI630900">
    <property type="protein sequence ID" value="EYU31749.1"/>
    <property type="molecule type" value="Genomic_DNA"/>
</dbReference>
<evidence type="ECO:0000256" key="1">
    <source>
        <dbReference type="ARBA" id="ARBA00022729"/>
    </source>
</evidence>